<protein>
    <recommendedName>
        <fullName evidence="3">Bacterial Ig-like domain-containing protein</fullName>
    </recommendedName>
</protein>
<reference evidence="2" key="1">
    <citation type="submission" date="2012-11" db="EMBL/GenBank/DDBJ databases">
        <authorList>
            <person name="Lucero-Rivera Y.E."/>
            <person name="Tovar-Ramirez D."/>
        </authorList>
    </citation>
    <scope>NUCLEOTIDE SEQUENCE [LARGE SCALE GENOMIC DNA]</scope>
    <source>
        <strain evidence="2">Araruama</strain>
    </source>
</reference>
<accession>A0A1V1NQX0</accession>
<sequence length="189" mass="21088">MLVTSHNHLGNTEHGYLSKITSLEYFFDTAPEPGKGNHISVTSDSEVSITTTIDTSNLDPGMHRVYIRAKDETGTWGIVQSRPLLIQIVDDSLPDIVKLEYFFDTDPGQGSGSNIIFEPSPYVHIKTNVPIHHLQKGEHSIYVRAQDDNDAWSLSKNATFSIIDSPPEITSFKVSDHSSTPVITYEIFR</sequence>
<name>A0A1V1NQX0_9BACT</name>
<evidence type="ECO:0000313" key="1">
    <source>
        <dbReference type="EMBL" id="ETR64953.1"/>
    </source>
</evidence>
<proteinExistence type="predicted"/>
<gene>
    <name evidence="1" type="ORF">OMM_06159</name>
</gene>
<evidence type="ECO:0000313" key="2">
    <source>
        <dbReference type="Proteomes" id="UP000189670"/>
    </source>
</evidence>
<dbReference type="EMBL" id="ATBP01003396">
    <property type="protein sequence ID" value="ETR64953.1"/>
    <property type="molecule type" value="Genomic_DNA"/>
</dbReference>
<dbReference type="AlphaFoldDB" id="A0A1V1NQX0"/>
<comment type="caution">
    <text evidence="1">The sequence shown here is derived from an EMBL/GenBank/DDBJ whole genome shotgun (WGS) entry which is preliminary data.</text>
</comment>
<dbReference type="Proteomes" id="UP000189670">
    <property type="component" value="Unassembled WGS sequence"/>
</dbReference>
<evidence type="ECO:0008006" key="3">
    <source>
        <dbReference type="Google" id="ProtNLM"/>
    </source>
</evidence>
<organism evidence="1 2">
    <name type="scientific">Candidatus Magnetoglobus multicellularis str. Araruama</name>
    <dbReference type="NCBI Taxonomy" id="890399"/>
    <lineage>
        <taxon>Bacteria</taxon>
        <taxon>Pseudomonadati</taxon>
        <taxon>Thermodesulfobacteriota</taxon>
        <taxon>Desulfobacteria</taxon>
        <taxon>Desulfobacterales</taxon>
        <taxon>Desulfobacteraceae</taxon>
        <taxon>Candidatus Magnetoglobus</taxon>
    </lineage>
</organism>